<dbReference type="RefSeq" id="WP_225397387.1">
    <property type="nucleotide sequence ID" value="NZ_JAYJJQ010000008.1"/>
</dbReference>
<dbReference type="PANTHER" id="PTHR36437">
    <property type="entry name" value="GLYOXALASE/BLEOMYCIN RESISTANCE PROTEIN/DIOXYGENASE"/>
    <property type="match status" value="1"/>
</dbReference>
<dbReference type="PANTHER" id="PTHR36437:SF2">
    <property type="entry name" value="GLYOXALASE_BLEOMYCIN RESISTANCE PROTEIN_DIOXYGENASE"/>
    <property type="match status" value="1"/>
</dbReference>
<dbReference type="EMBL" id="JAYJJQ010000008">
    <property type="protein sequence ID" value="MEB3069639.1"/>
    <property type="molecule type" value="Genomic_DNA"/>
</dbReference>
<dbReference type="InterPro" id="IPR029068">
    <property type="entry name" value="Glyas_Bleomycin-R_OHBP_Dase"/>
</dbReference>
<dbReference type="PROSITE" id="PS51819">
    <property type="entry name" value="VOC"/>
    <property type="match status" value="1"/>
</dbReference>
<organism evidence="2 3">
    <name type="scientific">[Mycobacterium] vasticus</name>
    <dbReference type="NCBI Taxonomy" id="2875777"/>
    <lineage>
        <taxon>Bacteria</taxon>
        <taxon>Bacillati</taxon>
        <taxon>Actinomycetota</taxon>
        <taxon>Actinomycetes</taxon>
        <taxon>Mycobacteriales</taxon>
        <taxon>Mycobacteriaceae</taxon>
        <taxon>Mycolicibacter</taxon>
    </lineage>
</organism>
<dbReference type="InterPro" id="IPR037523">
    <property type="entry name" value="VOC_core"/>
</dbReference>
<evidence type="ECO:0000313" key="3">
    <source>
        <dbReference type="Proteomes" id="UP001299283"/>
    </source>
</evidence>
<dbReference type="Pfam" id="PF00903">
    <property type="entry name" value="Glyoxalase"/>
    <property type="match status" value="1"/>
</dbReference>
<dbReference type="Proteomes" id="UP001299283">
    <property type="component" value="Unassembled WGS sequence"/>
</dbReference>
<comment type="caution">
    <text evidence="2">The sequence shown here is derived from an EMBL/GenBank/DDBJ whole genome shotgun (WGS) entry which is preliminary data.</text>
</comment>
<keyword evidence="3" id="KW-1185">Reference proteome</keyword>
<name>A0ABU5YWY5_9MYCO</name>
<evidence type="ECO:0000259" key="1">
    <source>
        <dbReference type="PROSITE" id="PS51819"/>
    </source>
</evidence>
<dbReference type="SUPFAM" id="SSF54593">
    <property type="entry name" value="Glyoxalase/Bleomycin resistance protein/Dihydroxybiphenyl dioxygenase"/>
    <property type="match status" value="1"/>
</dbReference>
<dbReference type="InterPro" id="IPR004360">
    <property type="entry name" value="Glyas_Fos-R_dOase_dom"/>
</dbReference>
<proteinExistence type="predicted"/>
<sequence length="129" mass="13922">MSTVNTGLSTINLICVPTPEQDKAIAFYESLGFEKRTDDEFGGGYRWIEVYPPVGTTGIALAPPQPDSGPVVPMQTGITLTTADIDATHAAMRQLGVDVDAEVARMGEPVPPMFWFRDPTGHTLMVVEV</sequence>
<feature type="domain" description="VOC" evidence="1">
    <location>
        <begin position="10"/>
        <end position="129"/>
    </location>
</feature>
<protein>
    <submittedName>
        <fullName evidence="2">VOC family protein</fullName>
    </submittedName>
</protein>
<reference evidence="2 3" key="1">
    <citation type="submission" date="2023-12" db="EMBL/GenBank/DDBJ databases">
        <title>Description of new species of Mycobacterium terrae complex isolated from sewage at the Sao Paulo Zoological Park Foundation in Brazil.</title>
        <authorList>
            <person name="Romagnoli C.L."/>
            <person name="Conceicao E.C."/>
            <person name="Machado E."/>
            <person name="Barreto L.B.P.F."/>
            <person name="Sharma A."/>
            <person name="Silva N.M."/>
            <person name="Marques L.E."/>
            <person name="Juliana M.A."/>
            <person name="Lourenco M.C.S."/>
            <person name="Digiampietri L.A."/>
            <person name="Suffys P.N."/>
            <person name="Viana-Niero C."/>
        </authorList>
    </citation>
    <scope>NUCLEOTIDE SEQUENCE [LARGE SCALE GENOMIC DNA]</scope>
    <source>
        <strain evidence="2 3">MYC017</strain>
    </source>
</reference>
<accession>A0ABU5YWY5</accession>
<dbReference type="Gene3D" id="3.10.180.10">
    <property type="entry name" value="2,3-Dihydroxybiphenyl 1,2-Dioxygenase, domain 1"/>
    <property type="match status" value="1"/>
</dbReference>
<evidence type="ECO:0000313" key="2">
    <source>
        <dbReference type="EMBL" id="MEB3069639.1"/>
    </source>
</evidence>
<gene>
    <name evidence="2" type="ORF">K5L39_10625</name>
</gene>